<dbReference type="Gene3D" id="3.40.50.1000">
    <property type="entry name" value="HAD superfamily/HAD-like"/>
    <property type="match status" value="1"/>
</dbReference>
<sequence length="313" mass="34822">MSSKLVTSLRQKHLLLTFDAFGTLYTPRISISRTYANTAKNYGIQNVNEAELAVSFKRAFKSASKQFPNYGKTSGLKLQEWWAYVIRDSFQPVTSKPVTDALIHRLMKVFGCQYAYRLFHDVLPFFRYIKHMNGSAQTPEWPWKSTTVGIISNSDYRVGGVLKSLGLKVSDIRQPESENNGSDISFVTTSYTLGIEKPNAKIFHAAHKTFSQLPSSAEIGPADVVRVHVGDDLEKDVFGAMGAGWTPIFLDRGRTKVRVGEEGGKQGNLTVSVTDPDTQEREEKEICVIENLGELQSRLPSISSCPPHVNSSP</sequence>
<dbReference type="SUPFAM" id="SSF56784">
    <property type="entry name" value="HAD-like"/>
    <property type="match status" value="1"/>
</dbReference>
<dbReference type="Proteomes" id="UP000490939">
    <property type="component" value="Unassembled WGS sequence"/>
</dbReference>
<evidence type="ECO:0000313" key="2">
    <source>
        <dbReference type="Proteomes" id="UP000490939"/>
    </source>
</evidence>
<organism evidence="1 2">
    <name type="scientific">Venturia inaequalis</name>
    <name type="common">Apple scab fungus</name>
    <dbReference type="NCBI Taxonomy" id="5025"/>
    <lineage>
        <taxon>Eukaryota</taxon>
        <taxon>Fungi</taxon>
        <taxon>Dikarya</taxon>
        <taxon>Ascomycota</taxon>
        <taxon>Pezizomycotina</taxon>
        <taxon>Dothideomycetes</taxon>
        <taxon>Pleosporomycetidae</taxon>
        <taxon>Venturiales</taxon>
        <taxon>Venturiaceae</taxon>
        <taxon>Venturia</taxon>
    </lineage>
</organism>
<evidence type="ECO:0000313" key="1">
    <source>
        <dbReference type="EMBL" id="KAE9988124.1"/>
    </source>
</evidence>
<name>A0A8H3VFH8_VENIN</name>
<comment type="caution">
    <text evidence="1">The sequence shown here is derived from an EMBL/GenBank/DDBJ whole genome shotgun (WGS) entry which is preliminary data.</text>
</comment>
<dbReference type="EMBL" id="WNWR01000219">
    <property type="protein sequence ID" value="KAE9988124.1"/>
    <property type="molecule type" value="Genomic_DNA"/>
</dbReference>
<dbReference type="Gene3D" id="1.10.150.720">
    <property type="entry name" value="Haloacid dehalogenase-like hydrolase"/>
    <property type="match status" value="1"/>
</dbReference>
<protein>
    <submittedName>
        <fullName evidence="1">Uncharacterized protein</fullName>
    </submittedName>
</protein>
<gene>
    <name evidence="1" type="ORF">EG327_003483</name>
</gene>
<dbReference type="Pfam" id="PF00702">
    <property type="entry name" value="Hydrolase"/>
    <property type="match status" value="1"/>
</dbReference>
<dbReference type="InterPro" id="IPR051828">
    <property type="entry name" value="HAD-like_hydrolase_domain"/>
</dbReference>
<dbReference type="PANTHER" id="PTHR46191:SF2">
    <property type="entry name" value="HALOACID DEHALOGENASE-LIKE HYDROLASE DOMAIN-CONTAINING PROTEIN 3"/>
    <property type="match status" value="1"/>
</dbReference>
<dbReference type="PANTHER" id="PTHR46191">
    <property type="match status" value="1"/>
</dbReference>
<dbReference type="InterPro" id="IPR036412">
    <property type="entry name" value="HAD-like_sf"/>
</dbReference>
<accession>A0A8H3VFH8</accession>
<dbReference type="GO" id="GO:0005634">
    <property type="term" value="C:nucleus"/>
    <property type="evidence" value="ECO:0007669"/>
    <property type="project" value="TreeGrafter"/>
</dbReference>
<dbReference type="InterPro" id="IPR023214">
    <property type="entry name" value="HAD_sf"/>
</dbReference>
<dbReference type="AlphaFoldDB" id="A0A8H3VFH8"/>
<dbReference type="InterPro" id="IPR044924">
    <property type="entry name" value="HAD-SF_hydro_IA_REG-2-like_cap"/>
</dbReference>
<proteinExistence type="predicted"/>
<reference evidence="1 2" key="1">
    <citation type="submission" date="2019-07" db="EMBL/GenBank/DDBJ databases">
        <title>Venturia inaequalis Genome Resource.</title>
        <authorList>
            <person name="Lichtner F.J."/>
        </authorList>
    </citation>
    <scope>NUCLEOTIDE SEQUENCE [LARGE SCALE GENOMIC DNA]</scope>
    <source>
        <strain evidence="1 2">DMI_063113</strain>
    </source>
</reference>
<keyword evidence="2" id="KW-1185">Reference proteome</keyword>